<dbReference type="PANTHER" id="PTHR43155">
    <property type="entry name" value="CYCLIC DI-GMP PHOSPHODIESTERASE PA4108-RELATED"/>
    <property type="match status" value="1"/>
</dbReference>
<evidence type="ECO:0000313" key="4">
    <source>
        <dbReference type="EMBL" id="CAH0527168.1"/>
    </source>
</evidence>
<dbReference type="InterPro" id="IPR006675">
    <property type="entry name" value="HDIG_dom"/>
</dbReference>
<dbReference type="InterPro" id="IPR003607">
    <property type="entry name" value="HD/PDEase_dom"/>
</dbReference>
<evidence type="ECO:0000256" key="1">
    <source>
        <dbReference type="SAM" id="Coils"/>
    </source>
</evidence>
<dbReference type="SMART" id="SM00471">
    <property type="entry name" value="HDc"/>
    <property type="match status" value="1"/>
</dbReference>
<evidence type="ECO:0000313" key="5">
    <source>
        <dbReference type="Proteomes" id="UP000838160"/>
    </source>
</evidence>
<dbReference type="PROSITE" id="PS51831">
    <property type="entry name" value="HD"/>
    <property type="match status" value="1"/>
</dbReference>
<dbReference type="EMBL" id="CAKLCM010000002">
    <property type="protein sequence ID" value="CAH0527168.1"/>
    <property type="molecule type" value="Genomic_DNA"/>
</dbReference>
<dbReference type="InterPro" id="IPR021812">
    <property type="entry name" value="DUF3391"/>
</dbReference>
<dbReference type="InterPro" id="IPR037522">
    <property type="entry name" value="HD_GYP_dom"/>
</dbReference>
<sequence length="421" mass="48223">MKQRGNVASIKVSVERLQPGLHVRLPLKWNEHPFLFNTFKIKSQDQIHVIKHLGLKYVFVAPELSDVAPRSFEEIKPEEQAPQDDAAQKLWAEKQKRIEELSRYRRRVAKCEKEFERSLAQIRSVMAKLRNRPEQAAQEAQFLVENIVDTLLAEEDVALHLVGSKSEFEDVYFHSLNVAVLSMIIAKAKKMNSEQIKQVAMAALFHDIGKIKIPPAILRKVTPLTDPELNYYKMHTKYGVDLANKIEVLSETTIKVIDQHHEKFDGSGYPKGLKKEQIHPVAQIIAVANAFDNLCHHNIPSEKKIPYAALSYLFKQCRHEYNQENLNILIKYMGVYPPGTIVRLTNKMVGLVVSVNSGNLLNPNVLLYDPNVPKMQAPIIALEEKELKVDKVIHPDKLPPEVREYLNPRSRVSYYFESDKG</sequence>
<reference evidence="4" key="1">
    <citation type="submission" date="2021-12" db="EMBL/GenBank/DDBJ databases">
        <authorList>
            <person name="Rodrigo-Torres L."/>
            <person name="Arahal R. D."/>
            <person name="Lucena T."/>
        </authorList>
    </citation>
    <scope>NUCLEOTIDE SEQUENCE</scope>
    <source>
        <strain evidence="4">CECT 8226</strain>
    </source>
</reference>
<comment type="caution">
    <text evidence="4">The sequence shown here is derived from an EMBL/GenBank/DDBJ whole genome shotgun (WGS) entry which is preliminary data.</text>
</comment>
<evidence type="ECO:0000259" key="3">
    <source>
        <dbReference type="PROSITE" id="PS51832"/>
    </source>
</evidence>
<feature type="domain" description="HD-GYP" evidence="3">
    <location>
        <begin position="151"/>
        <end position="345"/>
    </location>
</feature>
<dbReference type="Proteomes" id="UP000838160">
    <property type="component" value="Unassembled WGS sequence"/>
</dbReference>
<proteinExistence type="predicted"/>
<keyword evidence="1" id="KW-0175">Coiled coil</keyword>
<feature type="domain" description="HD" evidence="2">
    <location>
        <begin position="171"/>
        <end position="294"/>
    </location>
</feature>
<accession>A0ABN8DHJ2</accession>
<protein>
    <submittedName>
        <fullName evidence="4">Cyclic di-GMP phosphodiesterase</fullName>
        <ecNumber evidence="4">3.1.4.-</ecNumber>
    </submittedName>
</protein>
<organism evidence="4 5">
    <name type="scientific">Vibrio hippocampi</name>
    <dbReference type="NCBI Taxonomy" id="654686"/>
    <lineage>
        <taxon>Bacteria</taxon>
        <taxon>Pseudomonadati</taxon>
        <taxon>Pseudomonadota</taxon>
        <taxon>Gammaproteobacteria</taxon>
        <taxon>Vibrionales</taxon>
        <taxon>Vibrionaceae</taxon>
        <taxon>Vibrio</taxon>
    </lineage>
</organism>
<dbReference type="GO" id="GO:0016787">
    <property type="term" value="F:hydrolase activity"/>
    <property type="evidence" value="ECO:0007669"/>
    <property type="project" value="UniProtKB-KW"/>
</dbReference>
<dbReference type="Gene3D" id="1.10.3210.10">
    <property type="entry name" value="Hypothetical protein af1432"/>
    <property type="match status" value="1"/>
</dbReference>
<dbReference type="EC" id="3.1.4.-" evidence="4"/>
<dbReference type="Pfam" id="PF13487">
    <property type="entry name" value="HD_5"/>
    <property type="match status" value="1"/>
</dbReference>
<name>A0ABN8DHJ2_9VIBR</name>
<feature type="coiled-coil region" evidence="1">
    <location>
        <begin position="94"/>
        <end position="132"/>
    </location>
</feature>
<gene>
    <name evidence="4" type="ORF">VHP8226_02515</name>
</gene>
<dbReference type="Pfam" id="PF11871">
    <property type="entry name" value="DUF3391"/>
    <property type="match status" value="1"/>
</dbReference>
<evidence type="ECO:0000259" key="2">
    <source>
        <dbReference type="PROSITE" id="PS51831"/>
    </source>
</evidence>
<dbReference type="PROSITE" id="PS51832">
    <property type="entry name" value="HD_GYP"/>
    <property type="match status" value="1"/>
</dbReference>
<keyword evidence="5" id="KW-1185">Reference proteome</keyword>
<dbReference type="SUPFAM" id="SSF109604">
    <property type="entry name" value="HD-domain/PDEase-like"/>
    <property type="match status" value="1"/>
</dbReference>
<dbReference type="CDD" id="cd00077">
    <property type="entry name" value="HDc"/>
    <property type="match status" value="1"/>
</dbReference>
<dbReference type="NCBIfam" id="TIGR00277">
    <property type="entry name" value="HDIG"/>
    <property type="match status" value="1"/>
</dbReference>
<dbReference type="InterPro" id="IPR006674">
    <property type="entry name" value="HD_domain"/>
</dbReference>
<dbReference type="PANTHER" id="PTHR43155:SF2">
    <property type="entry name" value="CYCLIC DI-GMP PHOSPHODIESTERASE PA4108"/>
    <property type="match status" value="1"/>
</dbReference>
<keyword evidence="4" id="KW-0378">Hydrolase</keyword>